<name>A0ABT8VA43_9BACL</name>
<feature type="region of interest" description="Disordered" evidence="1">
    <location>
        <begin position="523"/>
        <end position="560"/>
    </location>
</feature>
<dbReference type="Proteomes" id="UP001168883">
    <property type="component" value="Unassembled WGS sequence"/>
</dbReference>
<organism evidence="2 3">
    <name type="scientific">Paenibacillus ehimensis</name>
    <dbReference type="NCBI Taxonomy" id="79264"/>
    <lineage>
        <taxon>Bacteria</taxon>
        <taxon>Bacillati</taxon>
        <taxon>Bacillota</taxon>
        <taxon>Bacilli</taxon>
        <taxon>Bacillales</taxon>
        <taxon>Paenibacillaceae</taxon>
        <taxon>Paenibacillus</taxon>
    </lineage>
</organism>
<evidence type="ECO:0000256" key="1">
    <source>
        <dbReference type="SAM" id="MobiDB-lite"/>
    </source>
</evidence>
<gene>
    <name evidence="2" type="ORF">Q3C12_12555</name>
</gene>
<proteinExistence type="predicted"/>
<accession>A0ABT8VA43</accession>
<evidence type="ECO:0000313" key="2">
    <source>
        <dbReference type="EMBL" id="MDO3677835.1"/>
    </source>
</evidence>
<keyword evidence="3" id="KW-1185">Reference proteome</keyword>
<dbReference type="RefSeq" id="WP_302878514.1">
    <property type="nucleotide sequence ID" value="NZ_JAUMKJ010000013.1"/>
</dbReference>
<comment type="caution">
    <text evidence="2">The sequence shown here is derived from an EMBL/GenBank/DDBJ whole genome shotgun (WGS) entry which is preliminary data.</text>
</comment>
<protein>
    <recommendedName>
        <fullName evidence="4">Tetratricopeptide repeat protein</fullName>
    </recommendedName>
</protein>
<feature type="compositionally biased region" description="Basic and acidic residues" evidence="1">
    <location>
        <begin position="473"/>
        <end position="491"/>
    </location>
</feature>
<reference evidence="2" key="1">
    <citation type="submission" date="2023-07" db="EMBL/GenBank/DDBJ databases">
        <authorList>
            <person name="Aktuganov G."/>
            <person name="Boyko T."/>
            <person name="Delegan Y."/>
            <person name="Galimzianova N."/>
            <person name="Gilvanova E."/>
            <person name="Korobov V."/>
            <person name="Kuzmina L."/>
            <person name="Melentiev A."/>
            <person name="Milman P."/>
            <person name="Ryabova A."/>
            <person name="Stupak E."/>
            <person name="Yasakov T."/>
            <person name="Zharikova N."/>
            <person name="Zhurenko E."/>
        </authorList>
    </citation>
    <scope>NUCLEOTIDE SEQUENCE</scope>
    <source>
        <strain evidence="2">IB-739</strain>
    </source>
</reference>
<feature type="region of interest" description="Disordered" evidence="1">
    <location>
        <begin position="463"/>
        <end position="502"/>
    </location>
</feature>
<dbReference type="EMBL" id="JAUMKJ010000013">
    <property type="protein sequence ID" value="MDO3677835.1"/>
    <property type="molecule type" value="Genomic_DNA"/>
</dbReference>
<evidence type="ECO:0000313" key="3">
    <source>
        <dbReference type="Proteomes" id="UP001168883"/>
    </source>
</evidence>
<evidence type="ECO:0008006" key="4">
    <source>
        <dbReference type="Google" id="ProtNLM"/>
    </source>
</evidence>
<sequence>MSISTYKRSIRYRNTAIAVLVLLLLAAGFKVYAWWQKAELYQQAAAQLAAGNAVEAEELFLKAQNIGFVDYKEAETAQALSALQPVTQAKRLFSSLTDQIASAVAVNDAGSLVKAYESYQSTKSQVSKLDEGSQKRFAETAASYNIDERFAEAFGSVKTALIQSVEGAAAKKKFDADTAVGFLLQIPAAYYKDEAAKRKALNPLLQKYDQGRLDALVKSKSLDEVLKEGEGLQKFYKDRGWEAPWVAAKLEKAAQDTLAKLEKNDLGGFLAAAKTVQSYKELFGNSSKLNGYIQSVVNGRLARAEQLIAAKKYAEADELYKTLGAYRDTSKELQALDQRRLESDPAVLLQKAGIEGALSAATSLKGTNGAQTAAAAITDKKKLVLARLFADQRIEVAEGAVPSDLTAVKAIRPADELSPEGQPVLLLEAASKKRKARYVAFEAHGSELKPILDLEADKLESVRSGVVNADNPLPERTEKNGADKNSQDKNGTEAPGSQTGAKAVYEYRSGRYVFVKSDKDFTENGDNAGRDVNGDVKQEADKKDPKDGTARDAKEGAKDAKEVKSITANELPKNKNAKVVFQCDIQSVADNRAIVKFDDLYIVLTGKFRFSTGPAVVTGTYTSAEDLKQGGKTVKAYVVQVSSLVQDEEA</sequence>